<protein>
    <submittedName>
        <fullName evidence="1">Peptidase S10, serine carboxypeptidase</fullName>
    </submittedName>
</protein>
<dbReference type="STRING" id="59895.A0A103YKQ4"/>
<keyword evidence="1" id="KW-0645">Protease</keyword>
<dbReference type="Pfam" id="PF00450">
    <property type="entry name" value="Peptidase_S10"/>
    <property type="match status" value="1"/>
</dbReference>
<evidence type="ECO:0000313" key="1">
    <source>
        <dbReference type="EMBL" id="KVI10859.1"/>
    </source>
</evidence>
<keyword evidence="1" id="KW-0378">Hydrolase</keyword>
<keyword evidence="2" id="KW-1185">Reference proteome</keyword>
<comment type="caution">
    <text evidence="1">The sequence shown here is derived from an EMBL/GenBank/DDBJ whole genome shotgun (WGS) entry which is preliminary data.</text>
</comment>
<reference evidence="1 2" key="1">
    <citation type="journal article" date="2016" name="Sci. Rep.">
        <title>The genome sequence of the outbreeding globe artichoke constructed de novo incorporating a phase-aware low-pass sequencing strategy of F1 progeny.</title>
        <authorList>
            <person name="Scaglione D."/>
            <person name="Reyes-Chin-Wo S."/>
            <person name="Acquadro A."/>
            <person name="Froenicke L."/>
            <person name="Portis E."/>
            <person name="Beitel C."/>
            <person name="Tirone M."/>
            <person name="Mauro R."/>
            <person name="Lo Monaco A."/>
            <person name="Mauromicale G."/>
            <person name="Faccioli P."/>
            <person name="Cattivelli L."/>
            <person name="Rieseberg L."/>
            <person name="Michelmore R."/>
            <person name="Lanteri S."/>
        </authorList>
    </citation>
    <scope>NUCLEOTIDE SEQUENCE [LARGE SCALE GENOMIC DNA]</scope>
    <source>
        <strain evidence="1">2C</strain>
    </source>
</reference>
<dbReference type="AlphaFoldDB" id="A0A103YKQ4"/>
<dbReference type="EMBL" id="LEKV01000988">
    <property type="protein sequence ID" value="KVI10859.1"/>
    <property type="molecule type" value="Genomic_DNA"/>
</dbReference>
<dbReference type="InterPro" id="IPR043164">
    <property type="entry name" value="Ribosomal_uL10-like_insert_sf"/>
</dbReference>
<dbReference type="Gramene" id="KVI10859">
    <property type="protein sequence ID" value="KVI10859"/>
    <property type="gene ID" value="Ccrd_010749"/>
</dbReference>
<evidence type="ECO:0000313" key="2">
    <source>
        <dbReference type="Proteomes" id="UP000243975"/>
    </source>
</evidence>
<gene>
    <name evidence="1" type="ORF">Ccrd_010749</name>
</gene>
<keyword evidence="1" id="KW-0121">Carboxypeptidase</keyword>
<dbReference type="GO" id="GO:0004185">
    <property type="term" value="F:serine-type carboxypeptidase activity"/>
    <property type="evidence" value="ECO:0007669"/>
    <property type="project" value="InterPro"/>
</dbReference>
<name>A0A103YKQ4_CYNCS</name>
<dbReference type="Proteomes" id="UP000243975">
    <property type="component" value="Unassembled WGS sequence"/>
</dbReference>
<dbReference type="Gene3D" id="3.90.105.20">
    <property type="match status" value="1"/>
</dbReference>
<sequence length="80" mass="8457">MTLCYHQVGAPARVGLVALVDVVIPPGNTGLDPSQTSFFQVQCNFGMVANVIYLDAPTLTGYSYTKTSKAIRSSDTLSAS</sequence>
<dbReference type="InterPro" id="IPR001563">
    <property type="entry name" value="Peptidase_S10"/>
</dbReference>
<accession>A0A103YKQ4</accession>
<dbReference type="GO" id="GO:0006508">
    <property type="term" value="P:proteolysis"/>
    <property type="evidence" value="ECO:0007669"/>
    <property type="project" value="InterPro"/>
</dbReference>
<proteinExistence type="predicted"/>
<organism evidence="1 2">
    <name type="scientific">Cynara cardunculus var. scolymus</name>
    <name type="common">Globe artichoke</name>
    <name type="synonym">Cynara scolymus</name>
    <dbReference type="NCBI Taxonomy" id="59895"/>
    <lineage>
        <taxon>Eukaryota</taxon>
        <taxon>Viridiplantae</taxon>
        <taxon>Streptophyta</taxon>
        <taxon>Embryophyta</taxon>
        <taxon>Tracheophyta</taxon>
        <taxon>Spermatophyta</taxon>
        <taxon>Magnoliopsida</taxon>
        <taxon>eudicotyledons</taxon>
        <taxon>Gunneridae</taxon>
        <taxon>Pentapetalae</taxon>
        <taxon>asterids</taxon>
        <taxon>campanulids</taxon>
        <taxon>Asterales</taxon>
        <taxon>Asteraceae</taxon>
        <taxon>Carduoideae</taxon>
        <taxon>Cardueae</taxon>
        <taxon>Carduinae</taxon>
        <taxon>Cynara</taxon>
    </lineage>
</organism>